<accession>A0AB36P1S4</accession>
<dbReference type="Pfam" id="PF19780">
    <property type="entry name" value="DUF6265"/>
    <property type="match status" value="1"/>
</dbReference>
<sequence>MFQKITILMLLLAIVSCQKKETIEKDKIKIADWLLGTWENKSPDGVLTESWQKVNDSTFTATSYFIKTDDTLHYEKITLAQKGEMLLYSATVNGQNDDKAIDFGSTSETEKKLVFENPSHDYPQKITYTKGANNTLTAEITGNLRGKKTTERFIMTKK</sequence>
<evidence type="ECO:0000313" key="4">
    <source>
        <dbReference type="Proteomes" id="UP000184216"/>
    </source>
</evidence>
<reference evidence="3 4" key="2">
    <citation type="submission" date="2016-11" db="EMBL/GenBank/DDBJ databases">
        <authorList>
            <person name="Varghese N."/>
            <person name="Submissions S."/>
        </authorList>
    </citation>
    <scope>NUCLEOTIDE SEQUENCE [LARGE SCALE GENOMIC DNA]</scope>
    <source>
        <strain evidence="3 4">DSM 6368</strain>
    </source>
</reference>
<evidence type="ECO:0000313" key="5">
    <source>
        <dbReference type="Proteomes" id="UP000198431"/>
    </source>
</evidence>
<evidence type="ECO:0000313" key="3">
    <source>
        <dbReference type="EMBL" id="SHL31271.1"/>
    </source>
</evidence>
<evidence type="ECO:0000313" key="2">
    <source>
        <dbReference type="EMBL" id="OXB05013.1"/>
    </source>
</evidence>
<dbReference type="AlphaFoldDB" id="A0AB36P1S4"/>
<name>A0AB36P1S4_9FLAO</name>
<dbReference type="EMBL" id="MUHB01000008">
    <property type="protein sequence ID" value="OXB05013.1"/>
    <property type="molecule type" value="Genomic_DNA"/>
</dbReference>
<protein>
    <recommendedName>
        <fullName evidence="1">DUF6265 domain-containing protein</fullName>
    </recommendedName>
</protein>
<gene>
    <name evidence="2" type="ORF">B0A72_11080</name>
    <name evidence="3" type="ORF">SAMN05444387_0294</name>
</gene>
<dbReference type="PROSITE" id="PS51257">
    <property type="entry name" value="PROKAR_LIPOPROTEIN"/>
    <property type="match status" value="1"/>
</dbReference>
<comment type="caution">
    <text evidence="2">The sequence shown here is derived from an EMBL/GenBank/DDBJ whole genome shotgun (WGS) entry which is preliminary data.</text>
</comment>
<dbReference type="Proteomes" id="UP000198431">
    <property type="component" value="Unassembled WGS sequence"/>
</dbReference>
<evidence type="ECO:0000259" key="1">
    <source>
        <dbReference type="Pfam" id="PF19780"/>
    </source>
</evidence>
<feature type="domain" description="DUF6265" evidence="1">
    <location>
        <begin position="32"/>
        <end position="141"/>
    </location>
</feature>
<dbReference type="Proteomes" id="UP000184216">
    <property type="component" value="Unassembled WGS sequence"/>
</dbReference>
<reference evidence="2 5" key="1">
    <citation type="submission" date="2016-11" db="EMBL/GenBank/DDBJ databases">
        <title>Whole genomes of Flavobacteriaceae.</title>
        <authorList>
            <person name="Stine C."/>
            <person name="Li C."/>
            <person name="Tadesse D."/>
        </authorList>
    </citation>
    <scope>NUCLEOTIDE SEQUENCE [LARGE SCALE GENOMIC DNA]</scope>
    <source>
        <strain evidence="2 5">ATCC 19366</strain>
    </source>
</reference>
<dbReference type="RefSeq" id="WP_073393196.1">
    <property type="nucleotide sequence ID" value="NZ_FRBX01000001.1"/>
</dbReference>
<proteinExistence type="predicted"/>
<dbReference type="EMBL" id="FRBX01000001">
    <property type="protein sequence ID" value="SHL31271.1"/>
    <property type="molecule type" value="Genomic_DNA"/>
</dbReference>
<dbReference type="InterPro" id="IPR046232">
    <property type="entry name" value="DUF6265"/>
</dbReference>
<keyword evidence="4" id="KW-1185">Reference proteome</keyword>
<organism evidence="2 5">
    <name type="scientific">Flavobacterium pectinovorum</name>
    <dbReference type="NCBI Taxonomy" id="29533"/>
    <lineage>
        <taxon>Bacteria</taxon>
        <taxon>Pseudomonadati</taxon>
        <taxon>Bacteroidota</taxon>
        <taxon>Flavobacteriia</taxon>
        <taxon>Flavobacteriales</taxon>
        <taxon>Flavobacteriaceae</taxon>
        <taxon>Flavobacterium</taxon>
    </lineage>
</organism>